<comment type="caution">
    <text evidence="2">The sequence shown here is derived from an EMBL/GenBank/DDBJ whole genome shotgun (WGS) entry which is preliminary data.</text>
</comment>
<gene>
    <name evidence="2" type="ORF">LCGC14_0718580</name>
</gene>
<dbReference type="AlphaFoldDB" id="A0A0F9TKH5"/>
<feature type="non-terminal residue" evidence="2">
    <location>
        <position position="94"/>
    </location>
</feature>
<organism evidence="2">
    <name type="scientific">marine sediment metagenome</name>
    <dbReference type="NCBI Taxonomy" id="412755"/>
    <lineage>
        <taxon>unclassified sequences</taxon>
        <taxon>metagenomes</taxon>
        <taxon>ecological metagenomes</taxon>
    </lineage>
</organism>
<keyword evidence="1" id="KW-0472">Membrane</keyword>
<dbReference type="EMBL" id="LAZR01001617">
    <property type="protein sequence ID" value="KKN41893.1"/>
    <property type="molecule type" value="Genomic_DNA"/>
</dbReference>
<feature type="transmembrane region" description="Helical" evidence="1">
    <location>
        <begin position="41"/>
        <end position="60"/>
    </location>
</feature>
<sequence>MEMKNRKIIGIILLFIGLLLLISTNFVAIRNEPQIEGILKMFYGILGTILILITILLMTIKKKTPKNSIIMQEKEVLMTNLQLGQISGKSFCSS</sequence>
<evidence type="ECO:0000256" key="1">
    <source>
        <dbReference type="SAM" id="Phobius"/>
    </source>
</evidence>
<name>A0A0F9TKH5_9ZZZZ</name>
<evidence type="ECO:0000313" key="2">
    <source>
        <dbReference type="EMBL" id="KKN41893.1"/>
    </source>
</evidence>
<reference evidence="2" key="1">
    <citation type="journal article" date="2015" name="Nature">
        <title>Complex archaea that bridge the gap between prokaryotes and eukaryotes.</title>
        <authorList>
            <person name="Spang A."/>
            <person name="Saw J.H."/>
            <person name="Jorgensen S.L."/>
            <person name="Zaremba-Niedzwiedzka K."/>
            <person name="Martijn J."/>
            <person name="Lind A.E."/>
            <person name="van Eijk R."/>
            <person name="Schleper C."/>
            <person name="Guy L."/>
            <person name="Ettema T.J."/>
        </authorList>
    </citation>
    <scope>NUCLEOTIDE SEQUENCE</scope>
</reference>
<keyword evidence="1" id="KW-1133">Transmembrane helix</keyword>
<keyword evidence="1" id="KW-0812">Transmembrane</keyword>
<protein>
    <submittedName>
        <fullName evidence="2">Uncharacterized protein</fullName>
    </submittedName>
</protein>
<accession>A0A0F9TKH5</accession>
<proteinExistence type="predicted"/>
<feature type="transmembrane region" description="Helical" evidence="1">
    <location>
        <begin position="7"/>
        <end position="29"/>
    </location>
</feature>